<name>A0A9P9YT57_9MUSC</name>
<keyword evidence="2" id="KW-0472">Membrane</keyword>
<sequence>MRRKTCRKGHSIKCNVAASSSFGIFLKIEFNFEYIMKFLVIVFVAFIAIASALPQFGLGEGFGGFGGFGGSGGQQQQQQQQESFGAGFGGGFEQQQQQESFGGGFGGFQQQQQQQQGGFF</sequence>
<dbReference type="AlphaFoldDB" id="A0A9P9YT57"/>
<dbReference type="EMBL" id="JAMKOV010000002">
    <property type="protein sequence ID" value="KAI8042648.1"/>
    <property type="molecule type" value="Genomic_DNA"/>
</dbReference>
<evidence type="ECO:0000313" key="4">
    <source>
        <dbReference type="Proteomes" id="UP001059596"/>
    </source>
</evidence>
<comment type="caution">
    <text evidence="3">The sequence shown here is derived from an EMBL/GenBank/DDBJ whole genome shotgun (WGS) entry which is preliminary data.</text>
</comment>
<gene>
    <name evidence="3" type="ORF">M5D96_003964</name>
</gene>
<proteinExistence type="predicted"/>
<feature type="transmembrane region" description="Helical" evidence="2">
    <location>
        <begin position="34"/>
        <end position="53"/>
    </location>
</feature>
<dbReference type="Proteomes" id="UP001059596">
    <property type="component" value="Unassembled WGS sequence"/>
</dbReference>
<organism evidence="3 4">
    <name type="scientific">Drosophila gunungcola</name>
    <name type="common">fruit fly</name>
    <dbReference type="NCBI Taxonomy" id="103775"/>
    <lineage>
        <taxon>Eukaryota</taxon>
        <taxon>Metazoa</taxon>
        <taxon>Ecdysozoa</taxon>
        <taxon>Arthropoda</taxon>
        <taxon>Hexapoda</taxon>
        <taxon>Insecta</taxon>
        <taxon>Pterygota</taxon>
        <taxon>Neoptera</taxon>
        <taxon>Endopterygota</taxon>
        <taxon>Diptera</taxon>
        <taxon>Brachycera</taxon>
        <taxon>Muscomorpha</taxon>
        <taxon>Ephydroidea</taxon>
        <taxon>Drosophilidae</taxon>
        <taxon>Drosophila</taxon>
        <taxon>Sophophora</taxon>
    </lineage>
</organism>
<evidence type="ECO:0000256" key="1">
    <source>
        <dbReference type="SAM" id="MobiDB-lite"/>
    </source>
</evidence>
<feature type="compositionally biased region" description="Low complexity" evidence="1">
    <location>
        <begin position="108"/>
        <end position="120"/>
    </location>
</feature>
<evidence type="ECO:0000313" key="3">
    <source>
        <dbReference type="EMBL" id="KAI8042648.1"/>
    </source>
</evidence>
<accession>A0A9P9YT57</accession>
<keyword evidence="2" id="KW-1133">Transmembrane helix</keyword>
<protein>
    <submittedName>
        <fullName evidence="3">Uncharacterized protein</fullName>
    </submittedName>
</protein>
<feature type="compositionally biased region" description="Low complexity" evidence="1">
    <location>
        <begin position="74"/>
        <end position="85"/>
    </location>
</feature>
<evidence type="ECO:0000256" key="2">
    <source>
        <dbReference type="SAM" id="Phobius"/>
    </source>
</evidence>
<keyword evidence="2" id="KW-0812">Transmembrane</keyword>
<feature type="region of interest" description="Disordered" evidence="1">
    <location>
        <begin position="69"/>
        <end position="120"/>
    </location>
</feature>
<keyword evidence="4" id="KW-1185">Reference proteome</keyword>
<reference evidence="3" key="1">
    <citation type="journal article" date="2023" name="Genome Biol. Evol.">
        <title>Long-read-based Genome Assembly of Drosophila gunungcola Reveals Fewer Chemosensory Genes in Flower-breeding Species.</title>
        <authorList>
            <person name="Negi A."/>
            <person name="Liao B.Y."/>
            <person name="Yeh S.D."/>
        </authorList>
    </citation>
    <scope>NUCLEOTIDE SEQUENCE</scope>
    <source>
        <strain evidence="3">Sukarami</strain>
    </source>
</reference>